<dbReference type="EMBL" id="CP001896">
    <property type="protein sequence ID" value="ADC61486.1"/>
    <property type="molecule type" value="Genomic_DNA"/>
</dbReference>
<evidence type="ECO:0000313" key="2">
    <source>
        <dbReference type="Proteomes" id="UP000001441"/>
    </source>
</evidence>
<dbReference type="InterPro" id="IPR006530">
    <property type="entry name" value="YD"/>
</dbReference>
<sequence>MLSTTIVRAIMAHCAPIYPDSRSPRVLCSAGLLFATLTVPAEAGSVAYSYDTLGRLTKAGYANGVVITYSYDAAGNRASMAVTGGSAAASMVAAADARVPDTLLATASPVAAPPVAIDLDAGGEDPGLYGWNDLSDTPEQTVSALFTGDGLDRLLHVQGYAIDSSETVGLWLNGTLLGYLSSAADGLWSTPSLWLLPATLQQPGDNLIELRARTPDVVWGVTRLALAAFGSAWGNQEGLPAGDLTHPEGIELHLFSADPQAEAGRLLELAGWDIGHDDEVAITLNGAPLVDLPAGAAGAWGATYHLWLEPAALSAGDNRLLISEQYGPLEPWGVRFERVLAGQASLGTGLPDQTPADQRPDGIRLLLPAAATQTLQALRFFDVTRDQDLSLRLDSLRQTPIAVTGAQTWGAA</sequence>
<accession>D3RNX6</accession>
<dbReference type="Gene3D" id="2.180.10.10">
    <property type="entry name" value="RHS repeat-associated core"/>
    <property type="match status" value="1"/>
</dbReference>
<name>D3RNX6_ALLVD</name>
<dbReference type="STRING" id="572477.Alvin_0531"/>
<protein>
    <submittedName>
        <fullName evidence="1">YD repeat protein</fullName>
    </submittedName>
</protein>
<dbReference type="NCBIfam" id="TIGR01643">
    <property type="entry name" value="YD_repeat_2x"/>
    <property type="match status" value="1"/>
</dbReference>
<dbReference type="InterPro" id="IPR031325">
    <property type="entry name" value="RHS_repeat"/>
</dbReference>
<dbReference type="eggNOG" id="COG3209">
    <property type="taxonomic scope" value="Bacteria"/>
</dbReference>
<evidence type="ECO:0000313" key="1">
    <source>
        <dbReference type="EMBL" id="ADC61486.1"/>
    </source>
</evidence>
<dbReference type="Proteomes" id="UP000001441">
    <property type="component" value="Chromosome"/>
</dbReference>
<organism evidence="1 2">
    <name type="scientific">Allochromatium vinosum (strain ATCC 17899 / DSM 180 / NBRC 103801 / NCIMB 10441 / D)</name>
    <name type="common">Chromatium vinosum</name>
    <dbReference type="NCBI Taxonomy" id="572477"/>
    <lineage>
        <taxon>Bacteria</taxon>
        <taxon>Pseudomonadati</taxon>
        <taxon>Pseudomonadota</taxon>
        <taxon>Gammaproteobacteria</taxon>
        <taxon>Chromatiales</taxon>
        <taxon>Chromatiaceae</taxon>
        <taxon>Allochromatium</taxon>
    </lineage>
</organism>
<dbReference type="HOGENOM" id="CLU_666717_0_0_6"/>
<keyword evidence="2" id="KW-1185">Reference proteome</keyword>
<gene>
    <name evidence="1" type="ordered locus">Alvin_0531</name>
</gene>
<dbReference type="AlphaFoldDB" id="D3RNX6"/>
<dbReference type="KEGG" id="alv:Alvin_0531"/>
<reference evidence="1 2" key="1">
    <citation type="journal article" date="2011" name="Stand. Genomic Sci.">
        <title>Complete genome sequence of Allochromatium vinosum DSM 180(T).</title>
        <authorList>
            <person name="Weissgerber T."/>
            <person name="Zigann R."/>
            <person name="Bruce D."/>
            <person name="Chang Y.J."/>
            <person name="Detter J.C."/>
            <person name="Han C."/>
            <person name="Hauser L."/>
            <person name="Jeffries C.D."/>
            <person name="Land M."/>
            <person name="Munk A.C."/>
            <person name="Tapia R."/>
            <person name="Dahl C."/>
        </authorList>
    </citation>
    <scope>NUCLEOTIDE SEQUENCE [LARGE SCALE GENOMIC DNA]</scope>
    <source>
        <strain evidence="2">ATCC 17899 / DSM 180 / NBRC 103801 / NCIMB 10441 / D</strain>
    </source>
</reference>
<dbReference type="Pfam" id="PF05593">
    <property type="entry name" value="RHS_repeat"/>
    <property type="match status" value="1"/>
</dbReference>
<proteinExistence type="predicted"/>